<dbReference type="AlphaFoldDB" id="A0A6I8U315"/>
<dbReference type="Proteomes" id="UP000008820">
    <property type="component" value="Chromosome 2"/>
</dbReference>
<reference evidence="3 4" key="1">
    <citation type="submission" date="2017-06" db="EMBL/GenBank/DDBJ databases">
        <title>Aedes aegypti genome working group (AGWG) sequencing and assembly.</title>
        <authorList>
            <consortium name="Aedes aegypti Genome Working Group (AGWG)"/>
            <person name="Matthews B.J."/>
        </authorList>
    </citation>
    <scope>NUCLEOTIDE SEQUENCE [LARGE SCALE GENOMIC DNA]</scope>
    <source>
        <strain evidence="3 4">LVP_AGWG</strain>
    </source>
</reference>
<dbReference type="EnsemblMetazoa" id="AAEL024984-RB">
    <property type="protein sequence ID" value="AAEL024984-PB"/>
    <property type="gene ID" value="AAEL024984"/>
</dbReference>
<feature type="region of interest" description="Disordered" evidence="1">
    <location>
        <begin position="236"/>
        <end position="302"/>
    </location>
</feature>
<feature type="compositionally biased region" description="Polar residues" evidence="1">
    <location>
        <begin position="261"/>
        <end position="279"/>
    </location>
</feature>
<keyword evidence="2" id="KW-1133">Transmembrane helix</keyword>
<keyword evidence="4" id="KW-1185">Reference proteome</keyword>
<dbReference type="OrthoDB" id="7764160at2759"/>
<accession>A0A6I8U315</accession>
<evidence type="ECO:0000313" key="3">
    <source>
        <dbReference type="EnsemblMetazoa" id="AAEL024984-PB"/>
    </source>
</evidence>
<sequence>MYHISAHRMQAHLPKTCLFHNEPFSSKYKCKQTNSNAWHLSPMGTISGIVCQSESAIQRKKMIVRLIFVTAILGTVFVPNPSEGSVISLFIDAQKHIITREEAMLKQAQEAVKDRIDQAFDKAHEALMSVAEQVHYYATYPFRAGNEMIQNSMSMIGNATSSLAGYLPSFGGQTTEPATLEAIDEASFVQRVQRMREQISRLSGLRVVVHTVSEDTSNGPLLEIGFGNTERTINITGNGNGTSDGTSAKPFPEIKFDDNETSGNQSRIDNGTLESTSYGPLNKIKFDDKEDTGILEGRSNEI</sequence>
<name>A0A6I8U315_AEDAE</name>
<protein>
    <submittedName>
        <fullName evidence="3">Uncharacterized protein</fullName>
    </submittedName>
</protein>
<evidence type="ECO:0000256" key="2">
    <source>
        <dbReference type="SAM" id="Phobius"/>
    </source>
</evidence>
<keyword evidence="2" id="KW-0812">Transmembrane</keyword>
<reference evidence="3" key="2">
    <citation type="submission" date="2020-05" db="UniProtKB">
        <authorList>
            <consortium name="EnsemblMetazoa"/>
        </authorList>
    </citation>
    <scope>IDENTIFICATION</scope>
    <source>
        <strain evidence="3">LVP_AGWG</strain>
    </source>
</reference>
<keyword evidence="2" id="KW-0472">Membrane</keyword>
<organism evidence="3 4">
    <name type="scientific">Aedes aegypti</name>
    <name type="common">Yellowfever mosquito</name>
    <name type="synonym">Culex aegypti</name>
    <dbReference type="NCBI Taxonomy" id="7159"/>
    <lineage>
        <taxon>Eukaryota</taxon>
        <taxon>Metazoa</taxon>
        <taxon>Ecdysozoa</taxon>
        <taxon>Arthropoda</taxon>
        <taxon>Hexapoda</taxon>
        <taxon>Insecta</taxon>
        <taxon>Pterygota</taxon>
        <taxon>Neoptera</taxon>
        <taxon>Endopterygota</taxon>
        <taxon>Diptera</taxon>
        <taxon>Nematocera</taxon>
        <taxon>Culicoidea</taxon>
        <taxon>Culicidae</taxon>
        <taxon>Culicinae</taxon>
        <taxon>Aedini</taxon>
        <taxon>Aedes</taxon>
        <taxon>Stegomyia</taxon>
    </lineage>
</organism>
<gene>
    <name evidence="3" type="primary">110675513</name>
</gene>
<dbReference type="InParanoid" id="A0A6I8U315"/>
<proteinExistence type="predicted"/>
<feature type="transmembrane region" description="Helical" evidence="2">
    <location>
        <begin position="62"/>
        <end position="79"/>
    </location>
</feature>
<evidence type="ECO:0000256" key="1">
    <source>
        <dbReference type="SAM" id="MobiDB-lite"/>
    </source>
</evidence>
<feature type="compositionally biased region" description="Basic and acidic residues" evidence="1">
    <location>
        <begin position="284"/>
        <end position="302"/>
    </location>
</feature>
<evidence type="ECO:0000313" key="4">
    <source>
        <dbReference type="Proteomes" id="UP000008820"/>
    </source>
</evidence>